<dbReference type="InterPro" id="IPR007421">
    <property type="entry name" value="Schlafen_AlbA_2_dom"/>
</dbReference>
<accession>A0A1R0KVV9</accession>
<dbReference type="InterPro" id="IPR038461">
    <property type="entry name" value="Schlafen_AlbA_2_dom_sf"/>
</dbReference>
<dbReference type="Pfam" id="PF13749">
    <property type="entry name" value="HATPase_c_4"/>
    <property type="match status" value="1"/>
</dbReference>
<keyword evidence="3" id="KW-1185">Reference proteome</keyword>
<dbReference type="AlphaFoldDB" id="A0A1R0KVV9"/>
<dbReference type="OrthoDB" id="9805115at2"/>
<sequence>MHRLIALPQETEWVEFKENFFKAEDIGQYISALANSAALGSQDKGYMLWGVSDADHTVVGTTMNPHHKVGNEDFQNWLTRLLTPQIHFEFVELEVEGKRVVLLEVAPATSSPVRFQNDEWIRVGSYKKKLRDHPDHARRLWQTFDSRPFETLAAASGLDTTEVLRRLDYPGYFDLMGMPLPDNRKGILEALEMEELVRPTSHGDWDITNLGAILFAKNINDFKALKRKAVRVIRYRGDSRVSTIREQSGVLGYAPAFAGLVNFVNNMLPSVEVIGEAIRGDERAYPELAVRELIANAIIHQDFAQTGNGPMIEIFDSRLEITSPGRPLVDPLRFVDAPPKSRNEAIGALMRRAGMCEERGSGWDKVVSETELHQLPAPLVELPEDNTRVVLFAPKTLSGMSREEKVRAVYLHACLRRVNHETLTNSSLRERFGISQQNAAIASRLISDAVAANLIVPFDTAAGRRFMQYLPYWAADTEASF</sequence>
<dbReference type="Pfam" id="PF04326">
    <property type="entry name" value="SLFN_AlbA_2"/>
    <property type="match status" value="1"/>
</dbReference>
<evidence type="ECO:0000313" key="3">
    <source>
        <dbReference type="Proteomes" id="UP000187486"/>
    </source>
</evidence>
<reference evidence="2 3" key="1">
    <citation type="submission" date="2016-01" db="EMBL/GenBank/DDBJ databases">
        <title>Amycolatopsis coloradensis genome sequencing and assembly.</title>
        <authorList>
            <person name="Mayilraj S."/>
        </authorList>
    </citation>
    <scope>NUCLEOTIDE SEQUENCE [LARGE SCALE GENOMIC DNA]</scope>
    <source>
        <strain evidence="2 3">DSM 44225</strain>
    </source>
</reference>
<name>A0A1R0KVV9_9PSEU</name>
<protein>
    <submittedName>
        <fullName evidence="2">Transcriptional regulator</fullName>
    </submittedName>
</protein>
<evidence type="ECO:0000259" key="1">
    <source>
        <dbReference type="Pfam" id="PF04326"/>
    </source>
</evidence>
<dbReference type="PANTHER" id="PTHR30595">
    <property type="entry name" value="GLPR-RELATED TRANSCRIPTIONAL REPRESSOR"/>
    <property type="match status" value="1"/>
</dbReference>
<dbReference type="PANTHER" id="PTHR30595:SF6">
    <property type="entry name" value="SCHLAFEN ALBA-2 DOMAIN-CONTAINING PROTEIN"/>
    <property type="match status" value="1"/>
</dbReference>
<evidence type="ECO:0000313" key="2">
    <source>
        <dbReference type="EMBL" id="OLZ53082.1"/>
    </source>
</evidence>
<organism evidence="2 3">
    <name type="scientific">Amycolatopsis coloradensis</name>
    <dbReference type="NCBI Taxonomy" id="76021"/>
    <lineage>
        <taxon>Bacteria</taxon>
        <taxon>Bacillati</taxon>
        <taxon>Actinomycetota</taxon>
        <taxon>Actinomycetes</taxon>
        <taxon>Pseudonocardiales</taxon>
        <taxon>Pseudonocardiaceae</taxon>
        <taxon>Amycolatopsis</taxon>
    </lineage>
</organism>
<dbReference type="EMBL" id="MQUQ01000005">
    <property type="protein sequence ID" value="OLZ53082.1"/>
    <property type="molecule type" value="Genomic_DNA"/>
</dbReference>
<proteinExistence type="predicted"/>
<dbReference type="STRING" id="76021.BS329_09605"/>
<dbReference type="Proteomes" id="UP000187486">
    <property type="component" value="Unassembled WGS sequence"/>
</dbReference>
<dbReference type="InterPro" id="IPR038475">
    <property type="entry name" value="RecG_C_sf"/>
</dbReference>
<dbReference type="Gene3D" id="3.30.950.30">
    <property type="entry name" value="Schlafen, AAA domain"/>
    <property type="match status" value="1"/>
</dbReference>
<dbReference type="Gene3D" id="3.30.565.60">
    <property type="match status" value="1"/>
</dbReference>
<gene>
    <name evidence="2" type="ORF">BS329_09605</name>
</gene>
<feature type="domain" description="Schlafen AlbA-2" evidence="1">
    <location>
        <begin position="10"/>
        <end position="130"/>
    </location>
</feature>
<comment type="caution">
    <text evidence="2">The sequence shown here is derived from an EMBL/GenBank/DDBJ whole genome shotgun (WGS) entry which is preliminary data.</text>
</comment>